<dbReference type="Pfam" id="PF00679">
    <property type="entry name" value="EFG_C"/>
    <property type="match status" value="1"/>
</dbReference>
<reference evidence="9" key="1">
    <citation type="submission" date="2021-01" db="EMBL/GenBank/DDBJ databases">
        <authorList>
            <person name="Corre E."/>
            <person name="Pelletier E."/>
            <person name="Niang G."/>
            <person name="Scheremetjew M."/>
            <person name="Finn R."/>
            <person name="Kale V."/>
            <person name="Holt S."/>
            <person name="Cochrane G."/>
            <person name="Meng A."/>
            <person name="Brown T."/>
            <person name="Cohen L."/>
        </authorList>
    </citation>
    <scope>NUCLEOTIDE SEQUENCE</scope>
    <source>
        <strain evidence="9">PLY182g</strain>
    </source>
</reference>
<comment type="function">
    <text evidence="6">Promotes mitochondrial protein synthesis. May act as a fidelity factor of the translation reaction, by catalyzing a one-codon backward translocation of tRNAs on improperly translocated ribosomes. Binds to mitochondrial ribosomes in a GTP-dependent manner.</text>
</comment>
<keyword evidence="3 6" id="KW-0378">Hydrolase</keyword>
<dbReference type="InterPro" id="IPR027417">
    <property type="entry name" value="P-loop_NTPase"/>
</dbReference>
<dbReference type="GO" id="GO:0005525">
    <property type="term" value="F:GTP binding"/>
    <property type="evidence" value="ECO:0007669"/>
    <property type="project" value="UniProtKB-UniRule"/>
</dbReference>
<feature type="chain" id="PRO_5031409770" description="Translation factor GUF1 homolog, mitochondrial" evidence="7">
    <location>
        <begin position="23"/>
        <end position="687"/>
    </location>
</feature>
<dbReference type="FunFam" id="3.30.70.870:FF:000004">
    <property type="entry name" value="Translation factor GUF1, mitochondrial"/>
    <property type="match status" value="1"/>
</dbReference>
<dbReference type="SUPFAM" id="SSF52540">
    <property type="entry name" value="P-loop containing nucleoside triphosphate hydrolases"/>
    <property type="match status" value="1"/>
</dbReference>
<evidence type="ECO:0000256" key="7">
    <source>
        <dbReference type="SAM" id="SignalP"/>
    </source>
</evidence>
<dbReference type="Gene3D" id="3.40.50.300">
    <property type="entry name" value="P-loop containing nucleotide triphosphate hydrolases"/>
    <property type="match status" value="1"/>
</dbReference>
<keyword evidence="6" id="KW-0496">Mitochondrion</keyword>
<proteinExistence type="inferred from homology"/>
<dbReference type="InterPro" id="IPR000795">
    <property type="entry name" value="T_Tr_GTP-bd_dom"/>
</dbReference>
<dbReference type="NCBIfam" id="TIGR00231">
    <property type="entry name" value="small_GTP"/>
    <property type="match status" value="1"/>
</dbReference>
<dbReference type="CDD" id="cd16260">
    <property type="entry name" value="EF4_III"/>
    <property type="match status" value="1"/>
</dbReference>
<dbReference type="Pfam" id="PF00009">
    <property type="entry name" value="GTP_EFTU"/>
    <property type="match status" value="1"/>
</dbReference>
<dbReference type="InterPro" id="IPR000640">
    <property type="entry name" value="EFG_V-like"/>
</dbReference>
<feature type="binding site" evidence="6">
    <location>
        <begin position="219"/>
        <end position="222"/>
    </location>
    <ligand>
        <name>GTP</name>
        <dbReference type="ChEBI" id="CHEBI:37565"/>
    </ligand>
</feature>
<dbReference type="Gene3D" id="2.40.30.10">
    <property type="entry name" value="Translation factors"/>
    <property type="match status" value="1"/>
</dbReference>
<dbReference type="GO" id="GO:0005759">
    <property type="term" value="C:mitochondrial matrix"/>
    <property type="evidence" value="ECO:0007669"/>
    <property type="project" value="UniProtKB-UniRule"/>
</dbReference>
<dbReference type="HAMAP" id="MF_00071">
    <property type="entry name" value="LepA"/>
    <property type="match status" value="1"/>
</dbReference>
<keyword evidence="6" id="KW-0472">Membrane</keyword>
<dbReference type="Gene3D" id="3.30.70.240">
    <property type="match status" value="1"/>
</dbReference>
<dbReference type="PANTHER" id="PTHR43512:SF4">
    <property type="entry name" value="TRANSLATION FACTOR GUF1 HOMOLOG, CHLOROPLASTIC"/>
    <property type="match status" value="1"/>
</dbReference>
<dbReference type="PANTHER" id="PTHR43512">
    <property type="entry name" value="TRANSLATION FACTOR GUF1-RELATED"/>
    <property type="match status" value="1"/>
</dbReference>
<dbReference type="InterPro" id="IPR013842">
    <property type="entry name" value="LepA_CTD"/>
</dbReference>
<evidence type="ECO:0000259" key="8">
    <source>
        <dbReference type="PROSITE" id="PS51722"/>
    </source>
</evidence>
<dbReference type="FunFam" id="2.40.30.10:FF:000015">
    <property type="entry name" value="Translation factor GUF1, mitochondrial"/>
    <property type="match status" value="1"/>
</dbReference>
<dbReference type="InterPro" id="IPR035647">
    <property type="entry name" value="EFG_III/V"/>
</dbReference>
<protein>
    <recommendedName>
        <fullName evidence="6">Translation factor GUF1 homolog, mitochondrial</fullName>
        <ecNumber evidence="6">3.6.5.n1</ecNumber>
    </recommendedName>
    <alternativeName>
        <fullName evidence="6">Elongation factor 4 homolog</fullName>
        <shortName evidence="6">EF-4</shortName>
    </alternativeName>
    <alternativeName>
        <fullName evidence="6">GTPase GUF1 homolog</fullName>
    </alternativeName>
    <alternativeName>
        <fullName evidence="6">Ribosomal back-translocase</fullName>
    </alternativeName>
</protein>
<dbReference type="CDD" id="cd01890">
    <property type="entry name" value="LepA"/>
    <property type="match status" value="1"/>
</dbReference>
<dbReference type="FunFam" id="3.30.70.240:FF:000007">
    <property type="entry name" value="Translation factor GUF1, mitochondrial"/>
    <property type="match status" value="1"/>
</dbReference>
<name>A0A7S0Q6Y8_9EUKA</name>
<keyword evidence="4 6" id="KW-0648">Protein biosynthesis</keyword>
<accession>A0A7S0Q6Y8</accession>
<dbReference type="SUPFAM" id="SSF54980">
    <property type="entry name" value="EF-G C-terminal domain-like"/>
    <property type="match status" value="2"/>
</dbReference>
<dbReference type="FunFam" id="3.30.70.2570:FF:000001">
    <property type="entry name" value="Translation factor GUF1, mitochondrial"/>
    <property type="match status" value="1"/>
</dbReference>
<dbReference type="EMBL" id="HBEY01037693">
    <property type="protein sequence ID" value="CAD8614561.1"/>
    <property type="molecule type" value="Transcribed_RNA"/>
</dbReference>
<evidence type="ECO:0000313" key="9">
    <source>
        <dbReference type="EMBL" id="CAD8614561.1"/>
    </source>
</evidence>
<dbReference type="Pfam" id="PF06421">
    <property type="entry name" value="LepA_C"/>
    <property type="match status" value="1"/>
</dbReference>
<dbReference type="PROSITE" id="PS00301">
    <property type="entry name" value="G_TR_1"/>
    <property type="match status" value="1"/>
</dbReference>
<dbReference type="InterPro" id="IPR031157">
    <property type="entry name" value="G_TR_CS"/>
</dbReference>
<dbReference type="GO" id="GO:0045727">
    <property type="term" value="P:positive regulation of translation"/>
    <property type="evidence" value="ECO:0007669"/>
    <property type="project" value="UniProtKB-UniRule"/>
</dbReference>
<dbReference type="GO" id="GO:0043022">
    <property type="term" value="F:ribosome binding"/>
    <property type="evidence" value="ECO:0007669"/>
    <property type="project" value="UniProtKB-UniRule"/>
</dbReference>
<evidence type="ECO:0000256" key="2">
    <source>
        <dbReference type="ARBA" id="ARBA00022741"/>
    </source>
</evidence>
<feature type="binding site" evidence="6">
    <location>
        <begin position="165"/>
        <end position="169"/>
    </location>
    <ligand>
        <name>GTP</name>
        <dbReference type="ChEBI" id="CHEBI:37565"/>
    </ligand>
</feature>
<comment type="similarity">
    <text evidence="6">Belongs to the GTP-binding elongation factor family. LepA subfamily.</text>
</comment>
<evidence type="ECO:0000256" key="5">
    <source>
        <dbReference type="ARBA" id="ARBA00023134"/>
    </source>
</evidence>
<organism evidence="9">
    <name type="scientific">Coccolithus braarudii</name>
    <dbReference type="NCBI Taxonomy" id="221442"/>
    <lineage>
        <taxon>Eukaryota</taxon>
        <taxon>Haptista</taxon>
        <taxon>Haptophyta</taxon>
        <taxon>Prymnesiophyceae</taxon>
        <taxon>Coccolithales</taxon>
        <taxon>Coccolithaceae</taxon>
        <taxon>Coccolithus</taxon>
    </lineage>
</organism>
<keyword evidence="6" id="KW-0999">Mitochondrion inner membrane</keyword>
<dbReference type="InterPro" id="IPR038363">
    <property type="entry name" value="LepA_C_sf"/>
</dbReference>
<dbReference type="EC" id="3.6.5.n1" evidence="6"/>
<keyword evidence="7" id="KW-0732">Signal</keyword>
<comment type="catalytic activity">
    <reaction evidence="6">
        <text>GTP + H2O = GDP + phosphate + H(+)</text>
        <dbReference type="Rhea" id="RHEA:19669"/>
        <dbReference type="ChEBI" id="CHEBI:15377"/>
        <dbReference type="ChEBI" id="CHEBI:15378"/>
        <dbReference type="ChEBI" id="CHEBI:37565"/>
        <dbReference type="ChEBI" id="CHEBI:43474"/>
        <dbReference type="ChEBI" id="CHEBI:58189"/>
        <dbReference type="EC" id="3.6.5.n1"/>
    </reaction>
</comment>
<keyword evidence="2 6" id="KW-0547">Nucleotide-binding</keyword>
<dbReference type="AlphaFoldDB" id="A0A7S0Q6Y8"/>
<dbReference type="PRINTS" id="PR00315">
    <property type="entry name" value="ELONGATNFCT"/>
</dbReference>
<comment type="similarity">
    <text evidence="1">Belongs to the TRAFAC class translation factor GTPase superfamily. Classic translation factor GTPase family. LepA subfamily.</text>
</comment>
<evidence type="ECO:0000256" key="6">
    <source>
        <dbReference type="HAMAP-Rule" id="MF_03137"/>
    </source>
</evidence>
<dbReference type="InterPro" id="IPR006297">
    <property type="entry name" value="EF-4"/>
</dbReference>
<dbReference type="Gene3D" id="3.30.70.2570">
    <property type="entry name" value="Elongation factor 4, C-terminal domain"/>
    <property type="match status" value="1"/>
</dbReference>
<dbReference type="GO" id="GO:0003924">
    <property type="term" value="F:GTPase activity"/>
    <property type="evidence" value="ECO:0007669"/>
    <property type="project" value="UniProtKB-UniRule"/>
</dbReference>
<dbReference type="CDD" id="cd03709">
    <property type="entry name" value="lepA_C"/>
    <property type="match status" value="1"/>
</dbReference>
<evidence type="ECO:0000256" key="4">
    <source>
        <dbReference type="ARBA" id="ARBA00022917"/>
    </source>
</evidence>
<feature type="binding site" evidence="6">
    <location>
        <begin position="99"/>
        <end position="106"/>
    </location>
    <ligand>
        <name>GTP</name>
        <dbReference type="ChEBI" id="CHEBI:37565"/>
    </ligand>
</feature>
<keyword evidence="5 6" id="KW-0342">GTP-binding</keyword>
<dbReference type="InterPro" id="IPR004161">
    <property type="entry name" value="EFTu-like_2"/>
</dbReference>
<dbReference type="Gene3D" id="3.30.70.870">
    <property type="entry name" value="Elongation Factor G (Translational Gtpase), domain 3"/>
    <property type="match status" value="1"/>
</dbReference>
<gene>
    <name evidence="9" type="ORF">CPEL01642_LOCUS17942</name>
</gene>
<dbReference type="GO" id="GO:0005743">
    <property type="term" value="C:mitochondrial inner membrane"/>
    <property type="evidence" value="ECO:0007669"/>
    <property type="project" value="UniProtKB-SubCell"/>
</dbReference>
<dbReference type="CDD" id="cd03699">
    <property type="entry name" value="EF4_II"/>
    <property type="match status" value="1"/>
</dbReference>
<feature type="signal peptide" evidence="7">
    <location>
        <begin position="1"/>
        <end position="22"/>
    </location>
</feature>
<dbReference type="GO" id="GO:0006412">
    <property type="term" value="P:translation"/>
    <property type="evidence" value="ECO:0007669"/>
    <property type="project" value="UniProtKB-KW"/>
</dbReference>
<comment type="subcellular location">
    <subcellularLocation>
        <location evidence="6">Mitochondrion inner membrane</location>
        <topology evidence="6">Peripheral membrane protein</topology>
        <orientation evidence="6">Matrix side</orientation>
    </subcellularLocation>
</comment>
<evidence type="ECO:0000256" key="1">
    <source>
        <dbReference type="ARBA" id="ARBA00005454"/>
    </source>
</evidence>
<evidence type="ECO:0000256" key="3">
    <source>
        <dbReference type="ARBA" id="ARBA00022801"/>
    </source>
</evidence>
<dbReference type="FunFam" id="3.40.50.300:FF:000078">
    <property type="entry name" value="Elongation factor 4"/>
    <property type="match status" value="1"/>
</dbReference>
<dbReference type="InterPro" id="IPR005225">
    <property type="entry name" value="Small_GTP-bd"/>
</dbReference>
<sequence length="687" mass="75331">MSKQGRMARLALVLQCAGLTAAAFSAHGSALLSSSASRRVHALRHDHALPDERLHALQQARHRSVSCMAEGSSRAVASVANADESDYKPENIRNFCIIAHIDHGKSTLADRLLETTRSVVQREMKSQLLDNMDLERERGITIKLQAARMDYFAEDGEKYVLNLIDTPGHVDFSYEVSRSLQACEGALLVVDASQGVEAQTIANVFLALESNLEIIPVLNKIDLPGADVDMVAAEVEGTIGLDCTDAIPASAKTGLGISDILEAIVKRVPPPLPAVNEPLRALVFDSYYDPYRGVIVFIRLVDGTLRKGDKVHFSASGTDTEVLEVGVLTAGGQRPADVLRSGEVGYMNGGIKCVDDARVGDTITITGSGSEPLPGYQEPIPVVYCGLFPVETTQYQLLRESLEKLKLNDAALTFEPETSSAMGFGFRCGFLGLLHMEIVQERLEREYDLDLIVTAPSVVYKVQLNGGDEVDVDSPSKLVDSDMRQSISEPYVNIELFAPKEFSGTLMELAQQRRGEYKDLKFITENRVSITYEMPLAEVITDFFDEMKSRSRGYASMEYSLLGYRQNDLVRLDILINGEPAGPLASIVHRDNSHSVGKGMTRKLKELIPRQQFKVPIQAAIGQKVVASSVISPMRKDVLAKCYGGDITRKKKLLQKQAKGKKRMKAIGKVNVPQEAFMAVLKLKEGA</sequence>
<feature type="domain" description="Tr-type G" evidence="8">
    <location>
        <begin position="90"/>
        <end position="272"/>
    </location>
</feature>
<dbReference type="PROSITE" id="PS51722">
    <property type="entry name" value="G_TR_2"/>
    <property type="match status" value="1"/>
</dbReference>
<dbReference type="Pfam" id="PF03144">
    <property type="entry name" value="GTP_EFTU_D2"/>
    <property type="match status" value="1"/>
</dbReference>
<dbReference type="NCBIfam" id="TIGR01393">
    <property type="entry name" value="lepA"/>
    <property type="match status" value="1"/>
</dbReference>
<dbReference type="InterPro" id="IPR035654">
    <property type="entry name" value="LepA_IV"/>
</dbReference>